<proteinExistence type="inferred from homology"/>
<dbReference type="Proteomes" id="UP001201844">
    <property type="component" value="Unassembled WGS sequence"/>
</dbReference>
<keyword evidence="4" id="KW-0614">Plasmid</keyword>
<dbReference type="Pfam" id="PF13407">
    <property type="entry name" value="Peripla_BP_4"/>
    <property type="match status" value="1"/>
</dbReference>
<evidence type="ECO:0000313" key="5">
    <source>
        <dbReference type="Proteomes" id="UP001201844"/>
    </source>
</evidence>
<dbReference type="EMBL" id="JAKVIN010000007">
    <property type="protein sequence ID" value="MCJ8150782.1"/>
    <property type="molecule type" value="Genomic_DNA"/>
</dbReference>
<accession>A0ABT0CQA3</accession>
<protein>
    <submittedName>
        <fullName evidence="4">Sugar ABC transporter substrate-binding protein</fullName>
    </submittedName>
</protein>
<dbReference type="InterPro" id="IPR025997">
    <property type="entry name" value="SBP_2_dom"/>
</dbReference>
<dbReference type="InterPro" id="IPR028082">
    <property type="entry name" value="Peripla_BP_I"/>
</dbReference>
<evidence type="ECO:0000256" key="1">
    <source>
        <dbReference type="ARBA" id="ARBA00004418"/>
    </source>
</evidence>
<evidence type="ECO:0000313" key="4">
    <source>
        <dbReference type="EMBL" id="MCJ8150782.1"/>
    </source>
</evidence>
<feature type="domain" description="Periplasmic binding protein" evidence="3">
    <location>
        <begin position="15"/>
        <end position="286"/>
    </location>
</feature>
<dbReference type="SUPFAM" id="SSF53822">
    <property type="entry name" value="Periplasmic binding protein-like I"/>
    <property type="match status" value="1"/>
</dbReference>
<dbReference type="PANTHER" id="PTHR30036:SF7">
    <property type="entry name" value="ABC TRANSPORTER PERIPLASMIC-BINDING PROTEIN YPHF"/>
    <property type="match status" value="1"/>
</dbReference>
<geneLocation type="plasmid" evidence="4">
    <name>unnamed</name>
</geneLocation>
<name>A0ABT0CQA3_9HYPH</name>
<dbReference type="RefSeq" id="WP_241602750.1">
    <property type="nucleotide sequence ID" value="NZ_JAKVIN010000007.1"/>
</dbReference>
<organism evidence="4 5">
    <name type="scientific">Shinella sedimenti</name>
    <dbReference type="NCBI Taxonomy" id="2919913"/>
    <lineage>
        <taxon>Bacteria</taxon>
        <taxon>Pseudomonadati</taxon>
        <taxon>Pseudomonadota</taxon>
        <taxon>Alphaproteobacteria</taxon>
        <taxon>Hyphomicrobiales</taxon>
        <taxon>Rhizobiaceae</taxon>
        <taxon>Shinella</taxon>
    </lineage>
</organism>
<dbReference type="InterPro" id="IPR050555">
    <property type="entry name" value="Bact_Solute-Bind_Prot2"/>
</dbReference>
<reference evidence="4 5" key="1">
    <citation type="submission" date="2022-02" db="EMBL/GenBank/DDBJ databases">
        <title>Shinella B3.7 sp. nov., isolated from Sediment (Zhairuo Island).</title>
        <authorList>
            <person name="Chen G."/>
        </authorList>
    </citation>
    <scope>NUCLEOTIDE SEQUENCE [LARGE SCALE GENOMIC DNA]</scope>
    <source>
        <strain evidence="4 5">B3.7</strain>
        <plasmid evidence="4">unnamed</plasmid>
    </source>
</reference>
<sequence>MAKDYKVAVIRWEPNDIYFNGVALGQQQEAKRIQAENGDTITFNVFGANDAGQQLKALQAQFDSGVDGVLLTSWRGEAMRSIVKQLQEANIPVVTTNAWVPGVKQTFVAFDNETAGRLGGEALIKRLDTLRGKDWPEKGGVFIELRCIITASFDIARHTGYRSALDPIAAKYPGVKIVEQEAGCDGGKARKIVDDVISREGADKILGIASIDGTMGIGGAVPAFKAQDLLFPLDDPKHIPVATIDGTVPEFQSMARGEIDHISVQPATGEGIISMRMLYTLMTGKELPDEANVLLNGEEPVWAPVKVLKPEAIEGSWYQTQAYSVPGDATYDDKRNWANEMTVEQTGNMPNFGK</sequence>
<evidence type="ECO:0000256" key="2">
    <source>
        <dbReference type="ARBA" id="ARBA00007639"/>
    </source>
</evidence>
<dbReference type="PANTHER" id="PTHR30036">
    <property type="entry name" value="D-XYLOSE-BINDING PERIPLASMIC PROTEIN"/>
    <property type="match status" value="1"/>
</dbReference>
<evidence type="ECO:0000259" key="3">
    <source>
        <dbReference type="Pfam" id="PF13407"/>
    </source>
</evidence>
<dbReference type="Gene3D" id="3.40.50.2300">
    <property type="match status" value="2"/>
</dbReference>
<comment type="caution">
    <text evidence="4">The sequence shown here is derived from an EMBL/GenBank/DDBJ whole genome shotgun (WGS) entry which is preliminary data.</text>
</comment>
<comment type="similarity">
    <text evidence="2">Belongs to the bacterial solute-binding protein 2 family.</text>
</comment>
<comment type="subcellular location">
    <subcellularLocation>
        <location evidence="1">Periplasm</location>
    </subcellularLocation>
</comment>
<keyword evidence="5" id="KW-1185">Reference proteome</keyword>
<gene>
    <name evidence="4" type="ORF">MKI86_16655</name>
</gene>
<dbReference type="CDD" id="cd01536">
    <property type="entry name" value="PBP1_ABC_sugar_binding-like"/>
    <property type="match status" value="1"/>
</dbReference>